<proteinExistence type="predicted"/>
<sequence length="491" mass="55092">MARDPTESFETIADVGDDVEGQSGILRSPRYYFQEGDLAIKVENALFQIHSFHLQRSTTYFDEALTTHRKLGANEPQGSCERALLHLHDVRAKDFESLLWFFYESGYTWRDSSDSEAIISWEGVLLLADKYTMDQVAKVACHALDRTNTLNDVRKVSMCIKYGLPSTWAAQAVGRISCRDDPLTKAEVRQLGVEMTCVLARVREEYFRREFNPPPCLRPLCTVELCRWDNTSAVCYRGAHICKWSGDRGSSPHICPCPQTSGKRTPPTTSQATGWLDSARVCGSDSDAGRADLKLESQSKSWDGLNGDIYLEVEGRSFRLHSYHLKRASPIFSDMFSLPASSPISQEGATENEPIVLDVKAQEFEHLLWFFYDSPYEWSVIADKDATPKWESVLKLADEFDMTDISAVALNALDRAGILSDIRKIALCVKFGMGSSWAWDAVRQTCLRDEALTIEEACEIGPAMTASLALARETLLKVRLVSNKCFCPLTI</sequence>
<organism evidence="2 3">
    <name type="scientific">Schizophyllum amplum</name>
    <dbReference type="NCBI Taxonomy" id="97359"/>
    <lineage>
        <taxon>Eukaryota</taxon>
        <taxon>Fungi</taxon>
        <taxon>Dikarya</taxon>
        <taxon>Basidiomycota</taxon>
        <taxon>Agaricomycotina</taxon>
        <taxon>Agaricomycetes</taxon>
        <taxon>Agaricomycetidae</taxon>
        <taxon>Agaricales</taxon>
        <taxon>Schizophyllaceae</taxon>
        <taxon>Schizophyllum</taxon>
    </lineage>
</organism>
<dbReference type="Gene3D" id="3.30.710.10">
    <property type="entry name" value="Potassium Channel Kv1.1, Chain A"/>
    <property type="match status" value="2"/>
</dbReference>
<dbReference type="Pfam" id="PF00651">
    <property type="entry name" value="BTB"/>
    <property type="match status" value="2"/>
</dbReference>
<dbReference type="InterPro" id="IPR052664">
    <property type="entry name" value="BTB-MATH_domain_protein"/>
</dbReference>
<evidence type="ECO:0000313" key="2">
    <source>
        <dbReference type="EMBL" id="TRM62349.1"/>
    </source>
</evidence>
<dbReference type="SMART" id="SM00225">
    <property type="entry name" value="BTB"/>
    <property type="match status" value="2"/>
</dbReference>
<evidence type="ECO:0000313" key="3">
    <source>
        <dbReference type="Proteomes" id="UP000320762"/>
    </source>
</evidence>
<dbReference type="AlphaFoldDB" id="A0A550CC27"/>
<protein>
    <recommendedName>
        <fullName evidence="1">BTB domain-containing protein</fullName>
    </recommendedName>
</protein>
<keyword evidence="3" id="KW-1185">Reference proteome</keyword>
<dbReference type="PANTHER" id="PTHR22743:SF165">
    <property type="entry name" value="BTB AND MATH DOMAIN CONTAINING-RELATED"/>
    <property type="match status" value="1"/>
</dbReference>
<dbReference type="OrthoDB" id="3223751at2759"/>
<dbReference type="InterPro" id="IPR000210">
    <property type="entry name" value="BTB/POZ_dom"/>
</dbReference>
<accession>A0A550CC27</accession>
<dbReference type="PROSITE" id="PS50097">
    <property type="entry name" value="BTB"/>
    <property type="match status" value="2"/>
</dbReference>
<feature type="domain" description="BTB" evidence="1">
    <location>
        <begin position="307"/>
        <end position="380"/>
    </location>
</feature>
<dbReference type="SUPFAM" id="SSF54695">
    <property type="entry name" value="POZ domain"/>
    <property type="match status" value="2"/>
</dbReference>
<dbReference type="PANTHER" id="PTHR22743">
    <property type="entry name" value="MEPRIN/TRAF-LIKE MATH FAMILY-C.ELEGANS"/>
    <property type="match status" value="1"/>
</dbReference>
<gene>
    <name evidence="2" type="ORF">BD626DRAFT_60324</name>
</gene>
<reference evidence="2 3" key="1">
    <citation type="journal article" date="2019" name="New Phytol.">
        <title>Comparative genomics reveals unique wood-decay strategies and fruiting body development in the Schizophyllaceae.</title>
        <authorList>
            <person name="Almasi E."/>
            <person name="Sahu N."/>
            <person name="Krizsan K."/>
            <person name="Balint B."/>
            <person name="Kovacs G.M."/>
            <person name="Kiss B."/>
            <person name="Cseklye J."/>
            <person name="Drula E."/>
            <person name="Henrissat B."/>
            <person name="Nagy I."/>
            <person name="Chovatia M."/>
            <person name="Adam C."/>
            <person name="LaButti K."/>
            <person name="Lipzen A."/>
            <person name="Riley R."/>
            <person name="Grigoriev I.V."/>
            <person name="Nagy L.G."/>
        </authorList>
    </citation>
    <scope>NUCLEOTIDE SEQUENCE [LARGE SCALE GENOMIC DNA]</scope>
    <source>
        <strain evidence="2 3">NL-1724</strain>
    </source>
</reference>
<comment type="caution">
    <text evidence="2">The sequence shown here is derived from an EMBL/GenBank/DDBJ whole genome shotgun (WGS) entry which is preliminary data.</text>
</comment>
<dbReference type="InterPro" id="IPR011333">
    <property type="entry name" value="SKP1/BTB/POZ_sf"/>
</dbReference>
<dbReference type="EMBL" id="VDMD01000013">
    <property type="protein sequence ID" value="TRM62349.1"/>
    <property type="molecule type" value="Genomic_DNA"/>
</dbReference>
<dbReference type="Proteomes" id="UP000320762">
    <property type="component" value="Unassembled WGS sequence"/>
</dbReference>
<dbReference type="CDD" id="cd18186">
    <property type="entry name" value="BTB_POZ_ZBTB_KLHL-like"/>
    <property type="match status" value="2"/>
</dbReference>
<name>A0A550CC27_9AGAR</name>
<feature type="domain" description="BTB" evidence="1">
    <location>
        <begin position="36"/>
        <end position="111"/>
    </location>
</feature>
<evidence type="ECO:0000259" key="1">
    <source>
        <dbReference type="PROSITE" id="PS50097"/>
    </source>
</evidence>